<sequence length="121" mass="13209">MKIEALDPGTPLMKQFQETTGPITLVNVFDVPPELYEEFLTIWQADAAYMKASPGCIRTQLHKGTGGSRLVVNIAVWESTQALFAAFSTPEFQQAAGKYPEGITAYPHAYEKVAVEGICVA</sequence>
<protein>
    <submittedName>
        <fullName evidence="2">Antibiotic biosynthesis monooxygenase family protein</fullName>
    </submittedName>
</protein>
<proteinExistence type="predicted"/>
<dbReference type="Pfam" id="PF03992">
    <property type="entry name" value="ABM"/>
    <property type="match status" value="1"/>
</dbReference>
<evidence type="ECO:0000259" key="1">
    <source>
        <dbReference type="PROSITE" id="PS51725"/>
    </source>
</evidence>
<dbReference type="GO" id="GO:0004497">
    <property type="term" value="F:monooxygenase activity"/>
    <property type="evidence" value="ECO:0007669"/>
    <property type="project" value="UniProtKB-KW"/>
</dbReference>
<name>A0ABV3BYM3_9ACTN</name>
<dbReference type="InterPro" id="IPR007138">
    <property type="entry name" value="ABM_dom"/>
</dbReference>
<dbReference type="InterPro" id="IPR011008">
    <property type="entry name" value="Dimeric_a/b-barrel"/>
</dbReference>
<reference evidence="2 3" key="1">
    <citation type="submission" date="2024-06" db="EMBL/GenBank/DDBJ databases">
        <title>The Natural Products Discovery Center: Release of the First 8490 Sequenced Strains for Exploring Actinobacteria Biosynthetic Diversity.</title>
        <authorList>
            <person name="Kalkreuter E."/>
            <person name="Kautsar S.A."/>
            <person name="Yang D."/>
            <person name="Bader C.D."/>
            <person name="Teijaro C.N."/>
            <person name="Fluegel L."/>
            <person name="Davis C.M."/>
            <person name="Simpson J.R."/>
            <person name="Lauterbach L."/>
            <person name="Steele A.D."/>
            <person name="Gui C."/>
            <person name="Meng S."/>
            <person name="Li G."/>
            <person name="Viehrig K."/>
            <person name="Ye F."/>
            <person name="Su P."/>
            <person name="Kiefer A.F."/>
            <person name="Nichols A."/>
            <person name="Cepeda A.J."/>
            <person name="Yan W."/>
            <person name="Fan B."/>
            <person name="Jiang Y."/>
            <person name="Adhikari A."/>
            <person name="Zheng C.-J."/>
            <person name="Schuster L."/>
            <person name="Cowan T.M."/>
            <person name="Smanski M.J."/>
            <person name="Chevrette M.G."/>
            <person name="De Carvalho L.P.S."/>
            <person name="Shen B."/>
        </authorList>
    </citation>
    <scope>NUCLEOTIDE SEQUENCE [LARGE SCALE GENOMIC DNA]</scope>
    <source>
        <strain evidence="2 3">NPDC046838</strain>
    </source>
</reference>
<evidence type="ECO:0000313" key="3">
    <source>
        <dbReference type="Proteomes" id="UP001551176"/>
    </source>
</evidence>
<keyword evidence="3" id="KW-1185">Reference proteome</keyword>
<dbReference type="EMBL" id="JBEYXV010000024">
    <property type="protein sequence ID" value="MEU6826107.1"/>
    <property type="molecule type" value="Genomic_DNA"/>
</dbReference>
<evidence type="ECO:0000313" key="2">
    <source>
        <dbReference type="EMBL" id="MEU6826107.1"/>
    </source>
</evidence>
<dbReference type="PROSITE" id="PS51725">
    <property type="entry name" value="ABM"/>
    <property type="match status" value="1"/>
</dbReference>
<keyword evidence="2" id="KW-0503">Monooxygenase</keyword>
<dbReference type="SUPFAM" id="SSF54909">
    <property type="entry name" value="Dimeric alpha+beta barrel"/>
    <property type="match status" value="1"/>
</dbReference>
<dbReference type="Gene3D" id="3.30.70.100">
    <property type="match status" value="1"/>
</dbReference>
<accession>A0ABV3BYM3</accession>
<dbReference type="RefSeq" id="WP_359357067.1">
    <property type="nucleotide sequence ID" value="NZ_JBEYXV010000024.1"/>
</dbReference>
<keyword evidence="2" id="KW-0560">Oxidoreductase</keyword>
<dbReference type="Proteomes" id="UP001551176">
    <property type="component" value="Unassembled WGS sequence"/>
</dbReference>
<comment type="caution">
    <text evidence="2">The sequence shown here is derived from an EMBL/GenBank/DDBJ whole genome shotgun (WGS) entry which is preliminary data.</text>
</comment>
<gene>
    <name evidence="2" type="ORF">ABZ921_36310</name>
</gene>
<feature type="domain" description="ABM" evidence="1">
    <location>
        <begin position="23"/>
        <end position="113"/>
    </location>
</feature>
<organism evidence="2 3">
    <name type="scientific">Streptomyces atriruber</name>
    <dbReference type="NCBI Taxonomy" id="545121"/>
    <lineage>
        <taxon>Bacteria</taxon>
        <taxon>Bacillati</taxon>
        <taxon>Actinomycetota</taxon>
        <taxon>Actinomycetes</taxon>
        <taxon>Kitasatosporales</taxon>
        <taxon>Streptomycetaceae</taxon>
        <taxon>Streptomyces</taxon>
    </lineage>
</organism>